<comment type="similarity">
    <text evidence="1">Belongs to the sel-1 family.</text>
</comment>
<evidence type="ECO:0000259" key="3">
    <source>
        <dbReference type="PROSITE" id="PS50006"/>
    </source>
</evidence>
<gene>
    <name evidence="4" type="ORF">IE077_003595</name>
</gene>
<dbReference type="Pfam" id="PF08238">
    <property type="entry name" value="Sel1"/>
    <property type="match status" value="4"/>
</dbReference>
<dbReference type="SUPFAM" id="SSF81901">
    <property type="entry name" value="HCP-like"/>
    <property type="match status" value="3"/>
</dbReference>
<feature type="domain" description="FHA" evidence="3">
    <location>
        <begin position="52"/>
        <end position="112"/>
    </location>
</feature>
<dbReference type="Proteomes" id="UP000823046">
    <property type="component" value="Unassembled WGS sequence"/>
</dbReference>
<dbReference type="Gene3D" id="1.25.40.10">
    <property type="entry name" value="Tetratricopeptide repeat domain"/>
    <property type="match status" value="3"/>
</dbReference>
<dbReference type="InterPro" id="IPR011990">
    <property type="entry name" value="TPR-like_helical_dom_sf"/>
</dbReference>
<reference evidence="4 5" key="1">
    <citation type="journal article" date="2020" name="bioRxiv">
        <title>Metabolic contributions of an alphaproteobacterial endosymbiont in the apicomplexan Cardiosporidium cionae.</title>
        <authorList>
            <person name="Hunter E.S."/>
            <person name="Paight C.J."/>
            <person name="Lane C.E."/>
        </authorList>
    </citation>
    <scope>NUCLEOTIDE SEQUENCE [LARGE SCALE GENOMIC DNA]</scope>
    <source>
        <strain evidence="4">ESH_2018</strain>
    </source>
</reference>
<sequence>MFLQCFFGWIRKIIPNEENTRTPGNEATLTKRSFADIPRMEHLVYSKLRLTLRIGISALTCLLFCDINLADNLKIKRVHGNITSPSQLENEKVTIKSFSTKSNHKYINERSQQFNFKSATAILSQLHREILLQRQSFVSPDYERFVYDEAEMVLSLLAETQSGQCSFEPEHPLGILFPHFMLVEESERILGEETVDYLIDNLKFEKVSQTFTTFRKYQSPTPASKGESTFLYSYEFVYKIDLEKIKAYFEYTKRKKNWILVKMMNLFQELEFLMNNLDRSDYPREQFVIAAESIVLPDDSIEITPFKNEKILKTYTIQSEIKRIRALLRAYCKIIEASFNPKLSKPLISSRNLEGISHLSQLSKINDQEKFDHAEGIIRLVRTLPTNFNTKSHKKFPKQSNNLYINMESYDDFSVSPDIFDTDIDQAGNFYIEEYDEEFEKFNVEEGAEAEFDSDTEDEDFAEHFHEDSVDENNQAEESNLSSKSMSLKNLVFHPAGVFETLRKIAQSESSIATDFLYIRNNLFTVVFYNVISPTSSFSMLEDFLNLKDSERISKTKKGKNKDLTETGKTRQGELRRKKTTRHAKWSLEQRGKFTFCIPPLCEQLKALSKEDLSQLKAETMGALAYLFLFGVPDSKGILNFPGGWPRNIDLAMLAIKIGLQMENCSMCYALSATYFIIGFLFAIGFPPFVNYTKGIKISEQAPYSSFSLYFEDNNSYRAENIFTSQWRAYSRQIERNDHVMMAYTLASRKQNFIGQLALSYYLNNGIGSRSLTLKEQELYFSGSQHREGHNGSEICLYAIVPLIEVASKSLTENKIKSTAGLFLRSKSFKDKKTKEYINFVQALARSHDRSGLAALGRLHYIGYEAGGINRNVQRAAELWEEASLHGDGRAALTRAMLYIEDQYGTAAEADYYLRQAVLNGDPITSALANFQLYKLGHSIPINRKLADQLRLEFKRSMIFLIRKLDCFAQNCSNYLIFKFSPCAEQCFYPCFLGDYLKTAADLGDSNAQILLGHAYVGHDVGVILDGGSNVTKAKYYYELAAAKNRLVAKYNLGMLNIQEAIPFGQFSAKQCIVSYNHFLPVAHSHPDVSALIWHSLRAHELGDSTGALLRSMLLSELGHPVGHDNAAYLWSKQEMRNQLLLSMIKEQQGLMREGILKKRNGGKTNGLKEDYLSKFAQVKKMATRYMINGLSNSSNQNTKDTNFHGEKHSSPVETLPVSRVVESEQRKKKFNISPTSTQALTKHEKSPELWQKSEKQAEESYSLHIEIQSHSFTIDESIESTHKKKVLDKTMPFAAGHKYKRGSHMQTSRLLWILRWFPSLSRIVNHAFSYIHSLESRLGHYGWVPSYLTRQTSELPTLAENAFPRLPQADYIKPKVFSTIYSDQLLEHLRVSEFLNCWALPEFYFNIIEWQQLRIAKSSFYEIENLKPEKRELGKLTSLQSAQYPGVKPSPYATFANSNYATKDFTEKDLDVLLAEFSKNPSNPVQACSFYYSRRFASQGDWPAMFDMYWTYLNGRGGTLLNATKAFEWIERAAKLGNIQALYQEALMLEDGIGIAPNKKKAYEIYWDMVLNSTRPQSVVASLSLLYSSTRWCFMKLYRRFCATHEFPYLSSHDFIEGSIKPLPHPRINSSKSLVAPILGRSCIAKDSMRSLNLGKVKMSLLPNNDYYYRLNSLKSGLKAIEKNIALSYENILCMYPTLSLNGSKNTSLYGLSSDAYGIQIVL</sequence>
<dbReference type="SMART" id="SM00671">
    <property type="entry name" value="SEL1"/>
    <property type="match status" value="4"/>
</dbReference>
<feature type="compositionally biased region" description="Basic and acidic residues" evidence="2">
    <location>
        <begin position="561"/>
        <end position="575"/>
    </location>
</feature>
<keyword evidence="5" id="KW-1185">Reference proteome</keyword>
<dbReference type="InterPro" id="IPR000253">
    <property type="entry name" value="FHA_dom"/>
</dbReference>
<evidence type="ECO:0000256" key="1">
    <source>
        <dbReference type="ARBA" id="ARBA00038101"/>
    </source>
</evidence>
<accession>A0ABQ7JGF7</accession>
<dbReference type="InterPro" id="IPR050767">
    <property type="entry name" value="Sel1_AlgK"/>
</dbReference>
<evidence type="ECO:0000256" key="2">
    <source>
        <dbReference type="SAM" id="MobiDB-lite"/>
    </source>
</evidence>
<dbReference type="PROSITE" id="PS50006">
    <property type="entry name" value="FHA_DOMAIN"/>
    <property type="match status" value="1"/>
</dbReference>
<comment type="caution">
    <text evidence="4">The sequence shown here is derived from an EMBL/GenBank/DDBJ whole genome shotgun (WGS) entry which is preliminary data.</text>
</comment>
<evidence type="ECO:0000313" key="5">
    <source>
        <dbReference type="Proteomes" id="UP000823046"/>
    </source>
</evidence>
<dbReference type="PANTHER" id="PTHR11102:SF147">
    <property type="entry name" value="SEL1L ADAPTOR SUBUNIT OF ERAD E3 UBIQUITIN LIGASE"/>
    <property type="match status" value="1"/>
</dbReference>
<dbReference type="PANTHER" id="PTHR11102">
    <property type="entry name" value="SEL-1-LIKE PROTEIN"/>
    <property type="match status" value="1"/>
</dbReference>
<name>A0ABQ7JGF7_9APIC</name>
<feature type="region of interest" description="Disordered" evidence="2">
    <location>
        <begin position="1191"/>
        <end position="1215"/>
    </location>
</feature>
<feature type="compositionally biased region" description="Basic and acidic residues" evidence="2">
    <location>
        <begin position="1202"/>
        <end position="1211"/>
    </location>
</feature>
<feature type="region of interest" description="Disordered" evidence="2">
    <location>
        <begin position="556"/>
        <end position="581"/>
    </location>
</feature>
<organism evidence="4 5">
    <name type="scientific">Cardiosporidium cionae</name>
    <dbReference type="NCBI Taxonomy" id="476202"/>
    <lineage>
        <taxon>Eukaryota</taxon>
        <taxon>Sar</taxon>
        <taxon>Alveolata</taxon>
        <taxon>Apicomplexa</taxon>
        <taxon>Aconoidasida</taxon>
        <taxon>Nephromycida</taxon>
        <taxon>Cardiosporidium</taxon>
    </lineage>
</organism>
<dbReference type="InterPro" id="IPR006597">
    <property type="entry name" value="Sel1-like"/>
</dbReference>
<dbReference type="EMBL" id="JADAQX010000002">
    <property type="protein sequence ID" value="KAF8823102.1"/>
    <property type="molecule type" value="Genomic_DNA"/>
</dbReference>
<protein>
    <submittedName>
        <fullName evidence="4">Sel1 repeat-containing protein</fullName>
    </submittedName>
</protein>
<proteinExistence type="inferred from homology"/>
<evidence type="ECO:0000313" key="4">
    <source>
        <dbReference type="EMBL" id="KAF8823102.1"/>
    </source>
</evidence>
<feature type="compositionally biased region" description="Polar residues" evidence="2">
    <location>
        <begin position="1191"/>
        <end position="1201"/>
    </location>
</feature>